<name>A0A9Q3H9V6_9BASI</name>
<organism evidence="2 3">
    <name type="scientific">Austropuccinia psidii MF-1</name>
    <dbReference type="NCBI Taxonomy" id="1389203"/>
    <lineage>
        <taxon>Eukaryota</taxon>
        <taxon>Fungi</taxon>
        <taxon>Dikarya</taxon>
        <taxon>Basidiomycota</taxon>
        <taxon>Pucciniomycotina</taxon>
        <taxon>Pucciniomycetes</taxon>
        <taxon>Pucciniales</taxon>
        <taxon>Sphaerophragmiaceae</taxon>
        <taxon>Austropuccinia</taxon>
    </lineage>
</organism>
<keyword evidence="3" id="KW-1185">Reference proteome</keyword>
<feature type="domain" description="Retrovirus-related Pol polyprotein from transposon TNT 1-94-like beta-barrel" evidence="1">
    <location>
        <begin position="61"/>
        <end position="135"/>
    </location>
</feature>
<dbReference type="EMBL" id="AVOT02013755">
    <property type="protein sequence ID" value="MBW0496661.1"/>
    <property type="molecule type" value="Genomic_DNA"/>
</dbReference>
<sequence>MHYCENGNHNPKCTTHSKEECFAENPHLRPRRANNNWDASAHLSTAQAPVTRITSQQEELIIDCGATHHMFNSKAFFSSINKTPPMKISTGDSESSLCAKGVGTVTISCNNHLFTLNNGLFVPNLNCNLILLLKLFNGKVTINCINNQFTLESSNVRLIL</sequence>
<dbReference type="OrthoDB" id="3251181at2759"/>
<protein>
    <recommendedName>
        <fullName evidence="1">Retrovirus-related Pol polyprotein from transposon TNT 1-94-like beta-barrel domain-containing protein</fullName>
    </recommendedName>
</protein>
<reference evidence="2" key="1">
    <citation type="submission" date="2021-03" db="EMBL/GenBank/DDBJ databases">
        <title>Draft genome sequence of rust myrtle Austropuccinia psidii MF-1, a brazilian biotype.</title>
        <authorList>
            <person name="Quecine M.C."/>
            <person name="Pachon D.M.R."/>
            <person name="Bonatelli M.L."/>
            <person name="Correr F.H."/>
            <person name="Franceschini L.M."/>
            <person name="Leite T.F."/>
            <person name="Margarido G.R.A."/>
            <person name="Almeida C.A."/>
            <person name="Ferrarezi J.A."/>
            <person name="Labate C.A."/>
        </authorList>
    </citation>
    <scope>NUCLEOTIDE SEQUENCE</scope>
    <source>
        <strain evidence="2">MF-1</strain>
    </source>
</reference>
<evidence type="ECO:0000259" key="1">
    <source>
        <dbReference type="Pfam" id="PF22936"/>
    </source>
</evidence>
<dbReference type="AlphaFoldDB" id="A0A9Q3H9V6"/>
<accession>A0A9Q3H9V6</accession>
<evidence type="ECO:0000313" key="3">
    <source>
        <dbReference type="Proteomes" id="UP000765509"/>
    </source>
</evidence>
<dbReference type="Pfam" id="PF22936">
    <property type="entry name" value="Pol_BBD"/>
    <property type="match status" value="1"/>
</dbReference>
<dbReference type="InterPro" id="IPR054722">
    <property type="entry name" value="PolX-like_BBD"/>
</dbReference>
<evidence type="ECO:0000313" key="2">
    <source>
        <dbReference type="EMBL" id="MBW0496661.1"/>
    </source>
</evidence>
<dbReference type="Proteomes" id="UP000765509">
    <property type="component" value="Unassembled WGS sequence"/>
</dbReference>
<comment type="caution">
    <text evidence="2">The sequence shown here is derived from an EMBL/GenBank/DDBJ whole genome shotgun (WGS) entry which is preliminary data.</text>
</comment>
<proteinExistence type="predicted"/>
<gene>
    <name evidence="2" type="ORF">O181_036376</name>
</gene>